<evidence type="ECO:0000313" key="6">
    <source>
        <dbReference type="EMBL" id="KAJ8020129.1"/>
    </source>
</evidence>
<evidence type="ECO:0000256" key="1">
    <source>
        <dbReference type="ARBA" id="ARBA00022614"/>
    </source>
</evidence>
<evidence type="ECO:0000256" key="4">
    <source>
        <dbReference type="SAM" id="Phobius"/>
    </source>
</evidence>
<dbReference type="Pfam" id="PF13855">
    <property type="entry name" value="LRR_8"/>
    <property type="match status" value="1"/>
</dbReference>
<evidence type="ECO:0000313" key="7">
    <source>
        <dbReference type="Proteomes" id="UP001152320"/>
    </source>
</evidence>
<protein>
    <submittedName>
        <fullName evidence="6">Protein slit</fullName>
    </submittedName>
</protein>
<feature type="domain" description="LRRNT" evidence="5">
    <location>
        <begin position="42"/>
        <end position="75"/>
    </location>
</feature>
<dbReference type="Gene3D" id="3.80.10.10">
    <property type="entry name" value="Ribonuclease Inhibitor"/>
    <property type="match status" value="1"/>
</dbReference>
<feature type="transmembrane region" description="Helical" evidence="4">
    <location>
        <begin position="7"/>
        <end position="27"/>
    </location>
</feature>
<keyword evidence="4" id="KW-0472">Membrane</keyword>
<dbReference type="SUPFAM" id="SSF52058">
    <property type="entry name" value="L domain-like"/>
    <property type="match status" value="1"/>
</dbReference>
<dbReference type="InterPro" id="IPR032675">
    <property type="entry name" value="LRR_dom_sf"/>
</dbReference>
<keyword evidence="1" id="KW-0433">Leucine-rich repeat</keyword>
<sequence length="269" mass="29969">MCVNWSFLVFNIIIIFGLALHMSTSFYDVRSVPEGSGVEACGDHGVCDCSTNAIVNCTYKQLTTIPLGIPNNTRYLYLGFNEITDIPYEFMEQFDHLTELSCDNNRLKTADAFFKDSCNKVKLIVLGETNITHITNHTFDGLTGIGKLELRLNPLRQIEAGAFTDVCKSVVFIIIEESPDLLNLPDGLFEGCLNLEEFGPEQRRTPKEHKSSLFVVADSIDRVDMAKVRTNSITRGECPHSPLVVVPLLMEAANSQTRRLGFVKGVEIT</sequence>
<keyword evidence="3" id="KW-0677">Repeat</keyword>
<comment type="caution">
    <text evidence="6">The sequence shown here is derived from an EMBL/GenBank/DDBJ whole genome shotgun (WGS) entry which is preliminary data.</text>
</comment>
<dbReference type="InterPro" id="IPR050541">
    <property type="entry name" value="LRR_TM_domain-containing"/>
</dbReference>
<dbReference type="Proteomes" id="UP001152320">
    <property type="component" value="Chromosome 23"/>
</dbReference>
<dbReference type="PANTHER" id="PTHR24369:SF210">
    <property type="entry name" value="CHAOPTIN-RELATED"/>
    <property type="match status" value="1"/>
</dbReference>
<evidence type="ECO:0000259" key="5">
    <source>
        <dbReference type="SMART" id="SM00013"/>
    </source>
</evidence>
<accession>A0A9Q0YGN6</accession>
<gene>
    <name evidence="6" type="ORF">HOLleu_41997</name>
</gene>
<name>A0A9Q0YGN6_HOLLE</name>
<dbReference type="OrthoDB" id="1416801at2759"/>
<dbReference type="GO" id="GO:0005886">
    <property type="term" value="C:plasma membrane"/>
    <property type="evidence" value="ECO:0007669"/>
    <property type="project" value="TreeGrafter"/>
</dbReference>
<organism evidence="6 7">
    <name type="scientific">Holothuria leucospilota</name>
    <name type="common">Black long sea cucumber</name>
    <name type="synonym">Mertensiothuria leucospilota</name>
    <dbReference type="NCBI Taxonomy" id="206669"/>
    <lineage>
        <taxon>Eukaryota</taxon>
        <taxon>Metazoa</taxon>
        <taxon>Echinodermata</taxon>
        <taxon>Eleutherozoa</taxon>
        <taxon>Echinozoa</taxon>
        <taxon>Holothuroidea</taxon>
        <taxon>Aspidochirotacea</taxon>
        <taxon>Aspidochirotida</taxon>
        <taxon>Holothuriidae</taxon>
        <taxon>Holothuria</taxon>
    </lineage>
</organism>
<dbReference type="AlphaFoldDB" id="A0A9Q0YGN6"/>
<keyword evidence="7" id="KW-1185">Reference proteome</keyword>
<proteinExistence type="predicted"/>
<reference evidence="6" key="1">
    <citation type="submission" date="2021-10" db="EMBL/GenBank/DDBJ databases">
        <title>Tropical sea cucumber genome reveals ecological adaptation and Cuvierian tubules defense mechanism.</title>
        <authorList>
            <person name="Chen T."/>
        </authorList>
    </citation>
    <scope>NUCLEOTIDE SEQUENCE</scope>
    <source>
        <strain evidence="6">Nanhai2018</strain>
        <tissue evidence="6">Muscle</tissue>
    </source>
</reference>
<keyword evidence="4" id="KW-1133">Transmembrane helix</keyword>
<dbReference type="PANTHER" id="PTHR24369">
    <property type="entry name" value="ANTIGEN BSP, PUTATIVE-RELATED"/>
    <property type="match status" value="1"/>
</dbReference>
<dbReference type="InterPro" id="IPR000372">
    <property type="entry name" value="LRRNT"/>
</dbReference>
<keyword evidence="4" id="KW-0812">Transmembrane</keyword>
<dbReference type="InterPro" id="IPR001611">
    <property type="entry name" value="Leu-rich_rpt"/>
</dbReference>
<dbReference type="SMART" id="SM00013">
    <property type="entry name" value="LRRNT"/>
    <property type="match status" value="1"/>
</dbReference>
<evidence type="ECO:0000256" key="2">
    <source>
        <dbReference type="ARBA" id="ARBA00022729"/>
    </source>
</evidence>
<keyword evidence="2" id="KW-0732">Signal</keyword>
<evidence type="ECO:0000256" key="3">
    <source>
        <dbReference type="ARBA" id="ARBA00022737"/>
    </source>
</evidence>
<dbReference type="EMBL" id="JAIZAY010000023">
    <property type="protein sequence ID" value="KAJ8020129.1"/>
    <property type="molecule type" value="Genomic_DNA"/>
</dbReference>